<dbReference type="Pfam" id="PF22458">
    <property type="entry name" value="RsmF-B_ferredox"/>
    <property type="match status" value="1"/>
</dbReference>
<dbReference type="RefSeq" id="WP_037262095.1">
    <property type="nucleotide sequence ID" value="NZ_JALZ01000009.1"/>
</dbReference>
<evidence type="ECO:0000256" key="2">
    <source>
        <dbReference type="ARBA" id="ARBA00022679"/>
    </source>
</evidence>
<name>X7EHN3_9RHOB</name>
<protein>
    <submittedName>
        <fullName evidence="7">SAM-dependent methlyltransferase</fullName>
    </submittedName>
</protein>
<organism evidence="7 8">
    <name type="scientific">Roseivivax halodurans JCM 10272</name>
    <dbReference type="NCBI Taxonomy" id="1449350"/>
    <lineage>
        <taxon>Bacteria</taxon>
        <taxon>Pseudomonadati</taxon>
        <taxon>Pseudomonadota</taxon>
        <taxon>Alphaproteobacteria</taxon>
        <taxon>Rhodobacterales</taxon>
        <taxon>Roseobacteraceae</taxon>
        <taxon>Roseivivax</taxon>
    </lineage>
</organism>
<feature type="binding site" evidence="5">
    <location>
        <position position="285"/>
    </location>
    <ligand>
        <name>S-adenosyl-L-methionine</name>
        <dbReference type="ChEBI" id="CHEBI:59789"/>
    </ligand>
</feature>
<dbReference type="GO" id="GO:0001510">
    <property type="term" value="P:RNA methylation"/>
    <property type="evidence" value="ECO:0007669"/>
    <property type="project" value="InterPro"/>
</dbReference>
<dbReference type="SUPFAM" id="SSF53335">
    <property type="entry name" value="S-adenosyl-L-methionine-dependent methyltransferases"/>
    <property type="match status" value="1"/>
</dbReference>
<feature type="binding site" evidence="5">
    <location>
        <position position="249"/>
    </location>
    <ligand>
        <name>S-adenosyl-L-methionine</name>
        <dbReference type="ChEBI" id="CHEBI:59789"/>
    </ligand>
</feature>
<accession>X7EHN3</accession>
<dbReference type="PROSITE" id="PS51686">
    <property type="entry name" value="SAM_MT_RSMB_NOP"/>
    <property type="match status" value="1"/>
</dbReference>
<keyword evidence="1 5" id="KW-0489">Methyltransferase</keyword>
<comment type="similarity">
    <text evidence="5">Belongs to the class I-like SAM-binding methyltransferase superfamily. RsmB/NOP family.</text>
</comment>
<keyword evidence="4 5" id="KW-0694">RNA-binding</keyword>
<keyword evidence="2 5" id="KW-0808">Transferase</keyword>
<dbReference type="Proteomes" id="UP000022447">
    <property type="component" value="Unassembled WGS sequence"/>
</dbReference>
<evidence type="ECO:0000313" key="8">
    <source>
        <dbReference type="Proteomes" id="UP000022447"/>
    </source>
</evidence>
<dbReference type="AlphaFoldDB" id="X7EHN3"/>
<dbReference type="PANTHER" id="PTHR22807">
    <property type="entry name" value="NOP2 YEAST -RELATED NOL1/NOP2/FMU SUN DOMAIN-CONTAINING"/>
    <property type="match status" value="1"/>
</dbReference>
<evidence type="ECO:0000256" key="4">
    <source>
        <dbReference type="ARBA" id="ARBA00022884"/>
    </source>
</evidence>
<dbReference type="PANTHER" id="PTHR22807:SF53">
    <property type="entry name" value="RIBOSOMAL RNA SMALL SUBUNIT METHYLTRANSFERASE B-RELATED"/>
    <property type="match status" value="1"/>
</dbReference>
<dbReference type="InterPro" id="IPR023267">
    <property type="entry name" value="RCMT"/>
</dbReference>
<dbReference type="EMBL" id="JALZ01000009">
    <property type="protein sequence ID" value="ETX14653.1"/>
    <property type="molecule type" value="Genomic_DNA"/>
</dbReference>
<evidence type="ECO:0000256" key="5">
    <source>
        <dbReference type="PROSITE-ProRule" id="PRU01023"/>
    </source>
</evidence>
<dbReference type="PRINTS" id="PR02008">
    <property type="entry name" value="RCMTFAMILY"/>
</dbReference>
<dbReference type="Pfam" id="PF01189">
    <property type="entry name" value="Methyltr_RsmB-F"/>
    <property type="match status" value="1"/>
</dbReference>
<feature type="domain" description="SAM-dependent MTase RsmB/NOP-type" evidence="6">
    <location>
        <begin position="135"/>
        <end position="385"/>
    </location>
</feature>
<feature type="active site" description="Nucleophile" evidence="5">
    <location>
        <position position="338"/>
    </location>
</feature>
<dbReference type="Gene3D" id="3.30.70.1170">
    <property type="entry name" value="Sun protein, domain 3"/>
    <property type="match status" value="1"/>
</dbReference>
<dbReference type="Gene3D" id="3.40.50.150">
    <property type="entry name" value="Vaccinia Virus protein VP39"/>
    <property type="match status" value="1"/>
</dbReference>
<dbReference type="GO" id="GO:0003723">
    <property type="term" value="F:RNA binding"/>
    <property type="evidence" value="ECO:0007669"/>
    <property type="project" value="UniProtKB-UniRule"/>
</dbReference>
<dbReference type="InterPro" id="IPR054728">
    <property type="entry name" value="RsmB-like_ferredoxin"/>
</dbReference>
<evidence type="ECO:0000256" key="3">
    <source>
        <dbReference type="ARBA" id="ARBA00022691"/>
    </source>
</evidence>
<gene>
    <name evidence="7" type="ORF">OCH239_21860</name>
</gene>
<proteinExistence type="inferred from homology"/>
<comment type="caution">
    <text evidence="5">Lacks conserved residue(s) required for the propagation of feature annotation.</text>
</comment>
<dbReference type="STRING" id="1449350.OCH239_21860"/>
<dbReference type="InterPro" id="IPR001678">
    <property type="entry name" value="MeTrfase_RsmB-F_NOP2_dom"/>
</dbReference>
<keyword evidence="8" id="KW-1185">Reference proteome</keyword>
<dbReference type="InterPro" id="IPR049560">
    <property type="entry name" value="MeTrfase_RsmB-F_NOP2_cat"/>
</dbReference>
<dbReference type="eggNOG" id="COG0144">
    <property type="taxonomic scope" value="Bacteria"/>
</dbReference>
<comment type="caution">
    <text evidence="7">The sequence shown here is derived from an EMBL/GenBank/DDBJ whole genome shotgun (WGS) entry which is preliminary data.</text>
</comment>
<evidence type="ECO:0000256" key="1">
    <source>
        <dbReference type="ARBA" id="ARBA00022603"/>
    </source>
</evidence>
<evidence type="ECO:0000259" key="6">
    <source>
        <dbReference type="PROSITE" id="PS51686"/>
    </source>
</evidence>
<keyword evidence="3 5" id="KW-0949">S-adenosyl-L-methionine</keyword>
<dbReference type="GO" id="GO:0008173">
    <property type="term" value="F:RNA methyltransferase activity"/>
    <property type="evidence" value="ECO:0007669"/>
    <property type="project" value="InterPro"/>
</dbReference>
<evidence type="ECO:0000313" key="7">
    <source>
        <dbReference type="EMBL" id="ETX14653.1"/>
    </source>
</evidence>
<dbReference type="OrthoDB" id="9810297at2"/>
<sequence>MTPAARYATAAELCDLIASGEPAERALTRWARQARYAGSKDRAAVRDHVFDILRRWRSVAVAGGGETGRARVLGLLRLEGLDPEGIFTGEGHAPAPLSEVERAAGRSPEGRETWEMPGWLCDRVASAYGAEAEAITHALRHRAPVTLRVNALKTGVVAAQAALAAEGIETAPNPLAPMALTVTGNARRVAASRAYLEGLVELQDAASQTVVELLPLEPGMAALDLCAGGGGKTLGLAARLGGGPVDAHDADAGRMSNLPMRAGRAGAEIRIRTEPEGEYDIVLADVPCSGSGAWRRAPEGKWRLTESGLDDLLTTQDGILNHAASLVAPGGTLAYATCSILPEENAERVSAFLHRAPGWSVVLERQFLPDAQGDGFYTAQLRRER</sequence>
<dbReference type="InterPro" id="IPR029063">
    <property type="entry name" value="SAM-dependent_MTases_sf"/>
</dbReference>
<dbReference type="PATRIC" id="fig|1449350.3.peg.2161"/>
<reference evidence="7 8" key="1">
    <citation type="submission" date="2014-01" db="EMBL/GenBank/DDBJ databases">
        <title>Roseivivax halodurans JCM 10272 Genome Sequencing.</title>
        <authorList>
            <person name="Lai Q."/>
            <person name="Li G."/>
            <person name="Shao Z."/>
        </authorList>
    </citation>
    <scope>NUCLEOTIDE SEQUENCE [LARGE SCALE GENOMIC DNA]</scope>
    <source>
        <strain evidence="7 8">JCM 10272</strain>
    </source>
</reference>